<feature type="domain" description="6-phosphogluconate dehydrogenase NADP-binding" evidence="4">
    <location>
        <begin position="6"/>
        <end position="165"/>
    </location>
</feature>
<feature type="active site" evidence="3">
    <location>
        <position position="174"/>
    </location>
</feature>
<dbReference type="KEGG" id="hdi:HDIA_0342"/>
<dbReference type="EC" id="1.1.1.291" evidence="6"/>
<dbReference type="Pfam" id="PF14833">
    <property type="entry name" value="NAD_binding_11"/>
    <property type="match status" value="1"/>
</dbReference>
<dbReference type="InterPro" id="IPR036291">
    <property type="entry name" value="NAD(P)-bd_dom_sf"/>
</dbReference>
<dbReference type="PANTHER" id="PTHR43060">
    <property type="entry name" value="3-HYDROXYISOBUTYRATE DEHYDROGENASE-LIKE 1, MITOCHONDRIAL-RELATED"/>
    <property type="match status" value="1"/>
</dbReference>
<reference evidence="7" key="1">
    <citation type="submission" date="2017-09" db="EMBL/GenBank/DDBJ databases">
        <title>Genome sequence of Nannocystis excedens DSM 71.</title>
        <authorList>
            <person name="Blom J."/>
        </authorList>
    </citation>
    <scope>NUCLEOTIDE SEQUENCE [LARGE SCALE GENOMIC DNA]</scope>
    <source>
        <strain evidence="7">type strain: E19</strain>
    </source>
</reference>
<proteinExistence type="predicted"/>
<keyword evidence="1 6" id="KW-0560">Oxidoreductase</keyword>
<dbReference type="AlphaFoldDB" id="A0A2C9D0Y4"/>
<dbReference type="Gene3D" id="3.40.50.720">
    <property type="entry name" value="NAD(P)-binding Rossmann-like Domain"/>
    <property type="match status" value="1"/>
</dbReference>
<dbReference type="OrthoDB" id="9812907at2"/>
<dbReference type="EMBL" id="LT960614">
    <property type="protein sequence ID" value="SON53883.1"/>
    <property type="molecule type" value="Genomic_DNA"/>
</dbReference>
<dbReference type="PANTHER" id="PTHR43060:SF15">
    <property type="entry name" value="3-HYDROXYISOBUTYRATE DEHYDROGENASE-LIKE 1, MITOCHONDRIAL-RELATED"/>
    <property type="match status" value="1"/>
</dbReference>
<evidence type="ECO:0000313" key="7">
    <source>
        <dbReference type="Proteomes" id="UP000223606"/>
    </source>
</evidence>
<name>A0A2C9D0Y4_9HYPH</name>
<keyword evidence="7" id="KW-1185">Reference proteome</keyword>
<dbReference type="SUPFAM" id="SSF48179">
    <property type="entry name" value="6-phosphogluconate dehydrogenase C-terminal domain-like"/>
    <property type="match status" value="1"/>
</dbReference>
<dbReference type="Pfam" id="PF03446">
    <property type="entry name" value="NAD_binding_2"/>
    <property type="match status" value="1"/>
</dbReference>
<keyword evidence="2" id="KW-0520">NAD</keyword>
<dbReference type="GO" id="GO:0043718">
    <property type="term" value="F:2-hydroxymethylglutarate dehydrogenase activity"/>
    <property type="evidence" value="ECO:0007669"/>
    <property type="project" value="UniProtKB-EC"/>
</dbReference>
<dbReference type="PIRSF" id="PIRSF000103">
    <property type="entry name" value="HIBADH"/>
    <property type="match status" value="1"/>
</dbReference>
<dbReference type="RefSeq" id="WP_099553782.1">
    <property type="nucleotide sequence ID" value="NZ_LT960614.1"/>
</dbReference>
<dbReference type="InterPro" id="IPR013328">
    <property type="entry name" value="6PGD_dom2"/>
</dbReference>
<organism evidence="6 7">
    <name type="scientific">Hartmannibacter diazotrophicus</name>
    <dbReference type="NCBI Taxonomy" id="1482074"/>
    <lineage>
        <taxon>Bacteria</taxon>
        <taxon>Pseudomonadati</taxon>
        <taxon>Pseudomonadota</taxon>
        <taxon>Alphaproteobacteria</taxon>
        <taxon>Hyphomicrobiales</taxon>
        <taxon>Pleomorphomonadaceae</taxon>
        <taxon>Hartmannibacter</taxon>
    </lineage>
</organism>
<dbReference type="GO" id="GO:0051287">
    <property type="term" value="F:NAD binding"/>
    <property type="evidence" value="ECO:0007669"/>
    <property type="project" value="InterPro"/>
</dbReference>
<dbReference type="GO" id="GO:0050661">
    <property type="term" value="F:NADP binding"/>
    <property type="evidence" value="ECO:0007669"/>
    <property type="project" value="InterPro"/>
</dbReference>
<sequence length="274" mass="28874">MSPKPRVGFIGAGRMGRPMCGHIMKAGYGVTVYDPVPAAVDAVVKLGGRAAASSAEVAAASDVVLVMPGFYNEVEEAICAAGGILEGAAEGCVVVVASTIKPDQAKDLAQRCAARGVRFIDAPVCQGERGALEAYLVWLVGGPEDVVEEVAPVLRTCGEEIFHLGDVGAGMVGKAMNNMLLWAALVADHEALAIAEKHGVSTDRLIPALLRSSGTNWPLEHWSEMKRIPWAHKDMQIVLEMGDKAGLTLPIAGLLREQVKSVMRAAGISEDLIR</sequence>
<gene>
    <name evidence="6" type="primary">Hgd_1</name>
    <name evidence="6" type="ORF">HDIA_0342</name>
</gene>
<evidence type="ECO:0000256" key="1">
    <source>
        <dbReference type="ARBA" id="ARBA00023002"/>
    </source>
</evidence>
<dbReference type="InterPro" id="IPR015815">
    <property type="entry name" value="HIBADH-related"/>
</dbReference>
<dbReference type="InterPro" id="IPR008927">
    <property type="entry name" value="6-PGluconate_DH-like_C_sf"/>
</dbReference>
<dbReference type="SUPFAM" id="SSF51735">
    <property type="entry name" value="NAD(P)-binding Rossmann-fold domains"/>
    <property type="match status" value="1"/>
</dbReference>
<dbReference type="InterPro" id="IPR006115">
    <property type="entry name" value="6PGDH_NADP-bd"/>
</dbReference>
<protein>
    <submittedName>
        <fullName evidence="6">2-(Hydroxymethyl)glutarate dehydrogenase</fullName>
        <ecNumber evidence="6">1.1.1.291</ecNumber>
    </submittedName>
</protein>
<dbReference type="Proteomes" id="UP000223606">
    <property type="component" value="Chromosome 1"/>
</dbReference>
<dbReference type="Gene3D" id="1.10.1040.10">
    <property type="entry name" value="N-(1-d-carboxylethyl)-l-norvaline Dehydrogenase, domain 2"/>
    <property type="match status" value="1"/>
</dbReference>
<evidence type="ECO:0000256" key="3">
    <source>
        <dbReference type="PIRSR" id="PIRSR000103-1"/>
    </source>
</evidence>
<evidence type="ECO:0000313" key="6">
    <source>
        <dbReference type="EMBL" id="SON53883.1"/>
    </source>
</evidence>
<dbReference type="InterPro" id="IPR029154">
    <property type="entry name" value="HIBADH-like_NADP-bd"/>
</dbReference>
<evidence type="ECO:0000259" key="4">
    <source>
        <dbReference type="Pfam" id="PF03446"/>
    </source>
</evidence>
<feature type="domain" description="3-hydroxyisobutyrate dehydrogenase-like NAD-binding" evidence="5">
    <location>
        <begin position="168"/>
        <end position="271"/>
    </location>
</feature>
<evidence type="ECO:0000259" key="5">
    <source>
        <dbReference type="Pfam" id="PF14833"/>
    </source>
</evidence>
<accession>A0A2C9D0Y4</accession>
<evidence type="ECO:0000256" key="2">
    <source>
        <dbReference type="ARBA" id="ARBA00023027"/>
    </source>
</evidence>